<dbReference type="Proteomes" id="UP000515823">
    <property type="component" value="Chromosome"/>
</dbReference>
<dbReference type="PROSITE" id="PS51459">
    <property type="entry name" value="FIDO"/>
    <property type="match status" value="1"/>
</dbReference>
<reference evidence="4 5" key="1">
    <citation type="submission" date="2020-08" db="EMBL/GenBank/DDBJ databases">
        <authorList>
            <person name="Liu C."/>
            <person name="Sun Q."/>
        </authorList>
    </citation>
    <scope>NUCLEOTIDE SEQUENCE [LARGE SCALE GENOMIC DNA]</scope>
    <source>
        <strain evidence="4 5">NSJ-38</strain>
    </source>
</reference>
<dbReference type="InterPro" id="IPR036597">
    <property type="entry name" value="Fido-like_dom_sf"/>
</dbReference>
<keyword evidence="5" id="KW-1185">Reference proteome</keyword>
<dbReference type="PANTHER" id="PTHR13504">
    <property type="entry name" value="FIDO DOMAIN-CONTAINING PROTEIN DDB_G0283145"/>
    <property type="match status" value="1"/>
</dbReference>
<dbReference type="Pfam" id="PF02661">
    <property type="entry name" value="Fic"/>
    <property type="match status" value="1"/>
</dbReference>
<dbReference type="PANTHER" id="PTHR13504:SF38">
    <property type="entry name" value="FIDO DOMAIN-CONTAINING PROTEIN"/>
    <property type="match status" value="1"/>
</dbReference>
<dbReference type="Gene3D" id="1.10.3290.10">
    <property type="entry name" value="Fido-like domain"/>
    <property type="match status" value="1"/>
</dbReference>
<evidence type="ECO:0000313" key="4">
    <source>
        <dbReference type="EMBL" id="QNM05459.1"/>
    </source>
</evidence>
<feature type="domain" description="Fido" evidence="3">
    <location>
        <begin position="97"/>
        <end position="236"/>
    </location>
</feature>
<dbReference type="RefSeq" id="WP_249302485.1">
    <property type="nucleotide sequence ID" value="NZ_CP060634.1"/>
</dbReference>
<sequence length="252" mass="28472">MTKQQLFSKADDYKKKIQSSRPLSPEESKNLDEYFRIGFTYSSNALEGNTLTISETKILLEDGLTVAGKLVRDCIEALGHSKAYDYMLNVARSGEPITESAIQKLHRLFYEGVDSDNAGKYRDIQVYISGTDYIPPAPEDVPRLMEHFIQQMEYSKKQFHPIEFAALCHKRLVDIQPFTAGNGQIARFLMNILFIKAGYGIVSISPALRSDYIQALIASQKPDNPDTDPFVKLIAESVIETEKDHCRLLNIT</sequence>
<name>A0A7G9G3S7_9FIRM</name>
<organism evidence="4 5">
    <name type="scientific">Qiania dongpingensis</name>
    <dbReference type="NCBI Taxonomy" id="2763669"/>
    <lineage>
        <taxon>Bacteria</taxon>
        <taxon>Bacillati</taxon>
        <taxon>Bacillota</taxon>
        <taxon>Clostridia</taxon>
        <taxon>Lachnospirales</taxon>
        <taxon>Lachnospiraceae</taxon>
        <taxon>Qiania</taxon>
    </lineage>
</organism>
<dbReference type="InterPro" id="IPR003812">
    <property type="entry name" value="Fido"/>
</dbReference>
<dbReference type="KEGG" id="qdo:H9Q78_13670"/>
<feature type="region of interest" description="Disordered" evidence="2">
    <location>
        <begin position="1"/>
        <end position="26"/>
    </location>
</feature>
<gene>
    <name evidence="4" type="ORF">H9Q78_13670</name>
</gene>
<dbReference type="SUPFAM" id="SSF140931">
    <property type="entry name" value="Fic-like"/>
    <property type="match status" value="1"/>
</dbReference>
<feature type="site" description="Important for autoinhibition of adenylyltransferase activity" evidence="1">
    <location>
        <position position="47"/>
    </location>
</feature>
<dbReference type="InterPro" id="IPR040198">
    <property type="entry name" value="Fido_containing"/>
</dbReference>
<evidence type="ECO:0000256" key="1">
    <source>
        <dbReference type="PIRSR" id="PIRSR640198-3"/>
    </source>
</evidence>
<protein>
    <submittedName>
        <fullName evidence="4">Fic family protein</fullName>
    </submittedName>
</protein>
<evidence type="ECO:0000256" key="2">
    <source>
        <dbReference type="SAM" id="MobiDB-lite"/>
    </source>
</evidence>
<dbReference type="EMBL" id="CP060634">
    <property type="protein sequence ID" value="QNM05459.1"/>
    <property type="molecule type" value="Genomic_DNA"/>
</dbReference>
<evidence type="ECO:0000259" key="3">
    <source>
        <dbReference type="PROSITE" id="PS51459"/>
    </source>
</evidence>
<accession>A0A7G9G3S7</accession>
<dbReference type="AlphaFoldDB" id="A0A7G9G3S7"/>
<evidence type="ECO:0000313" key="5">
    <source>
        <dbReference type="Proteomes" id="UP000515823"/>
    </source>
</evidence>
<proteinExistence type="predicted"/>